<dbReference type="Pfam" id="PF18551">
    <property type="entry name" value="TackOD1"/>
    <property type="match status" value="1"/>
</dbReference>
<dbReference type="RefSeq" id="WP_051690775.1">
    <property type="nucleotide sequence ID" value="NZ_DAIAWO010000121.1"/>
</dbReference>
<proteinExistence type="predicted"/>
<dbReference type="InterPro" id="IPR040572">
    <property type="entry name" value="TackOD1"/>
</dbReference>
<protein>
    <recommendedName>
        <fullName evidence="5">GGDEF domain-containing protein</fullName>
    </recommendedName>
</protein>
<evidence type="ECO:0008006" key="5">
    <source>
        <dbReference type="Google" id="ProtNLM"/>
    </source>
</evidence>
<dbReference type="OrthoDB" id="8432393at2"/>
<dbReference type="Proteomes" id="UP000095008">
    <property type="component" value="Unassembled WGS sequence"/>
</dbReference>
<feature type="domain" description="Thaumarchaeal output" evidence="2">
    <location>
        <begin position="133"/>
        <end position="310"/>
    </location>
</feature>
<evidence type="ECO:0000313" key="4">
    <source>
        <dbReference type="Proteomes" id="UP000095008"/>
    </source>
</evidence>
<accession>A0A1C2IGT6</accession>
<sequence>MKSPETKMTASDESVSSMTSFPTSKRFFLVLISPDKPGQLPENVIHVTDQTAVVEGNINLFGFLLQGLSEAEQNKAVSHIRQSQYWVHPVYTDNTNNKNPLLDGHKTLVEAMSSAQQMQELLISLKLDPQALQTDEKIMLYQYIREQSELRPVLDRNSKRLYRYPVIDVLSKTEELADIVLIDLLKRQTLIPRTLLDRTRECPHCGSAHPHFIDVCPQCESIEIHKTAALHCFTCGHVGPETDFQSPSGMLCPQCNTRLRHIGVDYDRPLTQYACQSCHHIFIEPKIRANCLDCGSENLPEQLIPHDISTLVLSVQGRMLLRSGASNESFTNVKTSNYVVGAYFRQTIAWSLSIQERHPDIGFGLVLFNIQNAQEIIEQIGALRAYALFDEISLRISELQRDSDLATRFGEYGLWIFLPMSSAEGFANRLKGILSTLNIPQQSNIQAEIHSLQCPQDIIPKTTVNDVMAKLSKKVQKHVG</sequence>
<dbReference type="InterPro" id="IPR000160">
    <property type="entry name" value="GGDEF_dom"/>
</dbReference>
<evidence type="ECO:0000259" key="2">
    <source>
        <dbReference type="Pfam" id="PF18551"/>
    </source>
</evidence>
<dbReference type="Pfam" id="PF00990">
    <property type="entry name" value="GGDEF"/>
    <property type="match status" value="1"/>
</dbReference>
<reference evidence="3" key="1">
    <citation type="journal article" date="2016" name="Int. J. Mol. Sci.">
        <title>Comparative genomics of the extreme acidophile Acidithiobacillus thiooxidans reveals intraspecific divergence and niche adaptation.</title>
        <authorList>
            <person name="Zhang X."/>
            <person name="Feng X."/>
            <person name="Tao J."/>
            <person name="Ma L."/>
            <person name="Xiao Y."/>
            <person name="Liang Y."/>
            <person name="Liu X."/>
            <person name="Yin H."/>
        </authorList>
    </citation>
    <scope>NUCLEOTIDE SEQUENCE [LARGE SCALE GENOMIC DNA]</scope>
    <source>
        <strain evidence="3">DXS-W</strain>
    </source>
</reference>
<feature type="domain" description="GGDEF" evidence="1">
    <location>
        <begin position="343"/>
        <end position="449"/>
    </location>
</feature>
<name>A0A1C2IGT6_ACITH</name>
<dbReference type="AlphaFoldDB" id="A0A1C2IGT6"/>
<comment type="caution">
    <text evidence="3">The sequence shown here is derived from an EMBL/GenBank/DDBJ whole genome shotgun (WGS) entry which is preliminary data.</text>
</comment>
<evidence type="ECO:0000313" key="3">
    <source>
        <dbReference type="EMBL" id="OCX75182.1"/>
    </source>
</evidence>
<evidence type="ECO:0000259" key="1">
    <source>
        <dbReference type="Pfam" id="PF00990"/>
    </source>
</evidence>
<keyword evidence="4" id="KW-1185">Reference proteome</keyword>
<dbReference type="EMBL" id="LWRY01000021">
    <property type="protein sequence ID" value="OCX75182.1"/>
    <property type="molecule type" value="Genomic_DNA"/>
</dbReference>
<organism evidence="3 4">
    <name type="scientific">Acidithiobacillus thiooxidans</name>
    <name type="common">Thiobacillus thiooxidans</name>
    <dbReference type="NCBI Taxonomy" id="930"/>
    <lineage>
        <taxon>Bacteria</taxon>
        <taxon>Pseudomonadati</taxon>
        <taxon>Pseudomonadota</taxon>
        <taxon>Acidithiobacillia</taxon>
        <taxon>Acidithiobacillales</taxon>
        <taxon>Acidithiobacillaceae</taxon>
        <taxon>Acidithiobacillus</taxon>
    </lineage>
</organism>
<gene>
    <name evidence="3" type="ORF">A6M23_03790</name>
</gene>